<dbReference type="AlphaFoldDB" id="C7XV91"/>
<dbReference type="SUPFAM" id="SSF53383">
    <property type="entry name" value="PLP-dependent transferases"/>
    <property type="match status" value="1"/>
</dbReference>
<dbReference type="eggNOG" id="COG0076">
    <property type="taxonomic scope" value="Bacteria"/>
</dbReference>
<evidence type="ECO:0000256" key="3">
    <source>
        <dbReference type="ARBA" id="ARBA00023239"/>
    </source>
</evidence>
<gene>
    <name evidence="6" type="primary">tdc</name>
    <name evidence="6" type="ORF">HMPREF0501_00635</name>
</gene>
<dbReference type="EC" id="4.1.1.25" evidence="6"/>
<feature type="domain" description="L-tyrosine decarboxylase C-terminal" evidence="5">
    <location>
        <begin position="476"/>
        <end position="616"/>
    </location>
</feature>
<dbReference type="GO" id="GO:0030170">
    <property type="term" value="F:pyridoxal phosphate binding"/>
    <property type="evidence" value="ECO:0007669"/>
    <property type="project" value="InterPro"/>
</dbReference>
<dbReference type="PANTHER" id="PTHR42735:SF4">
    <property type="entry name" value="PYRIDOXAL PHOSPHATE-DEPENDENT DECARBOXYLASE FAMILY PROTEIN"/>
    <property type="match status" value="1"/>
</dbReference>
<evidence type="ECO:0000256" key="2">
    <source>
        <dbReference type="ARBA" id="ARBA00022898"/>
    </source>
</evidence>
<dbReference type="STRING" id="575594.HMPREF0501_00635"/>
<dbReference type="Proteomes" id="UP000003987">
    <property type="component" value="Unassembled WGS sequence"/>
</dbReference>
<dbReference type="PROSITE" id="PS00392">
    <property type="entry name" value="DDC_GAD_HDC_YDC"/>
    <property type="match status" value="1"/>
</dbReference>
<dbReference type="PANTHER" id="PTHR42735">
    <property type="match status" value="1"/>
</dbReference>
<name>C7XV91_9LACO</name>
<evidence type="ECO:0000256" key="4">
    <source>
        <dbReference type="PIRSR" id="PIRSR602129-50"/>
    </source>
</evidence>
<dbReference type="NCBIfam" id="TIGR03811">
    <property type="entry name" value="tyr_de_CO2_Ent"/>
    <property type="match status" value="1"/>
</dbReference>
<dbReference type="GO" id="GO:0019752">
    <property type="term" value="P:carboxylic acid metabolic process"/>
    <property type="evidence" value="ECO:0007669"/>
    <property type="project" value="InterPro"/>
</dbReference>
<dbReference type="HOGENOM" id="CLU_005446_0_1_9"/>
<accession>C7XV91</accession>
<reference evidence="6 7" key="1">
    <citation type="submission" date="2009-06" db="EMBL/GenBank/DDBJ databases">
        <title>The Genome Sequence of Lactobacillus coleohominis strain 101-4-CHN.</title>
        <authorList>
            <consortium name="The Broad Institute Genome Sequencing Platform"/>
            <person name="Ward D."/>
            <person name="Young S.K."/>
            <person name="Zeng Q."/>
            <person name="Koehrsen M."/>
            <person name="Alvarado L."/>
            <person name="Berlin A."/>
            <person name="Borenstein D."/>
            <person name="Chen Z."/>
            <person name="Engels R."/>
            <person name="Freedman E."/>
            <person name="Gellesch M."/>
            <person name="Goldberg J."/>
            <person name="Griggs A."/>
            <person name="Gujja S."/>
            <person name="Heiman D."/>
            <person name="Hepburn T."/>
            <person name="Howarth C."/>
            <person name="Jen D."/>
            <person name="Larson L."/>
            <person name="Lewis B."/>
            <person name="Mehta T."/>
            <person name="Park D."/>
            <person name="Pearson M."/>
            <person name="Roberts A."/>
            <person name="Saif S."/>
            <person name="Shea T."/>
            <person name="Shenoy N."/>
            <person name="Sisk P."/>
            <person name="Stolte C."/>
            <person name="Sykes S."/>
            <person name="Walk T."/>
            <person name="White J."/>
            <person name="Yandava C."/>
            <person name="Liu Y."/>
            <person name="Xu Q."/>
            <person name="Lander E."/>
            <person name="Nusbaum C."/>
            <person name="Galagan J."/>
            <person name="Birren B."/>
        </authorList>
    </citation>
    <scope>NUCLEOTIDE SEQUENCE [LARGE SCALE GENOMIC DNA]</scope>
    <source>
        <strain evidence="6 7">101-4-CHN</strain>
    </source>
</reference>
<dbReference type="InterPro" id="IPR050477">
    <property type="entry name" value="GrpII_AminoAcid_Decarb"/>
</dbReference>
<keyword evidence="2 4" id="KW-0663">Pyridoxal phosphate</keyword>
<dbReference type="Pfam" id="PF00282">
    <property type="entry name" value="Pyridoxal_deC"/>
    <property type="match status" value="1"/>
</dbReference>
<dbReference type="InterPro" id="IPR021115">
    <property type="entry name" value="Pyridoxal-P_BS"/>
</dbReference>
<dbReference type="Pfam" id="PF21391">
    <property type="entry name" value="tyr_de_CO2_C"/>
    <property type="match status" value="1"/>
</dbReference>
<comment type="cofactor">
    <cofactor evidence="1 4">
        <name>pyridoxal 5'-phosphate</name>
        <dbReference type="ChEBI" id="CHEBI:597326"/>
    </cofactor>
</comment>
<proteinExistence type="predicted"/>
<feature type="modified residue" description="N6-(pyridoxal phosphate)lysine" evidence="4">
    <location>
        <position position="395"/>
    </location>
</feature>
<dbReference type="InterPro" id="IPR022397">
    <property type="entry name" value="Tyrosine_deCO2ase_bac"/>
</dbReference>
<evidence type="ECO:0000313" key="6">
    <source>
        <dbReference type="EMBL" id="EEU30257.1"/>
    </source>
</evidence>
<dbReference type="InterPro" id="IPR049373">
    <property type="entry name" value="TyrDC_C"/>
</dbReference>
<keyword evidence="3 6" id="KW-0456">Lyase</keyword>
<evidence type="ECO:0000259" key="5">
    <source>
        <dbReference type="Pfam" id="PF21391"/>
    </source>
</evidence>
<dbReference type="InterPro" id="IPR002129">
    <property type="entry name" value="PyrdxlP-dep_de-COase"/>
</dbReference>
<dbReference type="Gene3D" id="3.40.640.10">
    <property type="entry name" value="Type I PLP-dependent aspartate aminotransferase-like (Major domain)"/>
    <property type="match status" value="1"/>
</dbReference>
<dbReference type="GO" id="GO:0004837">
    <property type="term" value="F:tyrosine decarboxylase activity"/>
    <property type="evidence" value="ECO:0007669"/>
    <property type="project" value="UniProtKB-EC"/>
</dbReference>
<organism evidence="6 7">
    <name type="scientific">Limosilactobacillus coleohominis 101-4-CHN</name>
    <dbReference type="NCBI Taxonomy" id="575594"/>
    <lineage>
        <taxon>Bacteria</taxon>
        <taxon>Bacillati</taxon>
        <taxon>Bacillota</taxon>
        <taxon>Bacilli</taxon>
        <taxon>Lactobacillales</taxon>
        <taxon>Lactobacillaceae</taxon>
        <taxon>Limosilactobacillus</taxon>
    </lineage>
</organism>
<keyword evidence="7" id="KW-1185">Reference proteome</keyword>
<dbReference type="EMBL" id="GG698803">
    <property type="protein sequence ID" value="EEU30257.1"/>
    <property type="molecule type" value="Genomic_DNA"/>
</dbReference>
<dbReference type="InterPro" id="IPR015421">
    <property type="entry name" value="PyrdxlP-dep_Trfase_major"/>
</dbReference>
<evidence type="ECO:0000313" key="7">
    <source>
        <dbReference type="Proteomes" id="UP000003987"/>
    </source>
</evidence>
<evidence type="ECO:0000256" key="1">
    <source>
        <dbReference type="ARBA" id="ARBA00001933"/>
    </source>
</evidence>
<dbReference type="InterPro" id="IPR015424">
    <property type="entry name" value="PyrdxlP-dep_Trfase"/>
</dbReference>
<sequence>MEAIFMTEKEHTGLNLDALFIGDKSENADIFKSTMNKLVNAHMGWRLNYMPQDKPLITESDKNSESFQKTNERMQSVLDELSVRLRSNSVPWHSPRYFGHMNSETLMPSILAYTYAMLWNGNNVAYESSPGTSQMEEEVGQDFAKLNGFKEGWGHISADGSLANMEGLWYARNMKSLPLAMKEIKPELVSGKSDWELMNMSAEEVLDLLNSTDPKTASDIKAHSARAGHNMDKLGKWIVPQTKHYSWMKAADVTGVGLDNVVSCPVDEHYRLDVDALEKIIRDLAKDHTPILGVVAVVGSTEEGQIDPVDKVVALRDKLQKEGIYFYLHVDAAYGSYARSLFLDEDNNFIPYEDLKEVHQKYGVFQEDKEYISKEVYNAYKAFPEAQSITVDPHKMGYVPYAAGGIAIRHKDMRDIIGYFPVYVYDKRSGAPATLTPYILEGSKAGATAAAVWTAHRIMPLNVSGYGKLIGRSIEAANRYYEFLKNLHFNINGTEVEVNPLTQPDFNMVDWTFNIKGNTDLAKMNDLNLKFYQKASFVGGPVYNNDFITSHTDFATDGYGNSPVPYVKSLGFSEDEWNKVQTVGILRACVLTPFLYDRDNFESYADKIKKAMEEKLTAILG</sequence>
<protein>
    <submittedName>
        <fullName evidence="6">Tyrosine decarboxylase</fullName>
        <ecNumber evidence="6">4.1.1.25</ecNumber>
    </submittedName>
</protein>
<dbReference type="GO" id="GO:0004058">
    <property type="term" value="F:aromatic-L-amino-acid decarboxylase activity"/>
    <property type="evidence" value="ECO:0007669"/>
    <property type="project" value="UniProtKB-ARBA"/>
</dbReference>